<protein>
    <submittedName>
        <fullName evidence="1">Uncharacterized protein</fullName>
    </submittedName>
</protein>
<dbReference type="SUPFAM" id="SSF52935">
    <property type="entry name" value="PK C-terminal domain-like"/>
    <property type="match status" value="1"/>
</dbReference>
<comment type="caution">
    <text evidence="1">The sequence shown here is derived from an EMBL/GenBank/DDBJ whole genome shotgun (WGS) entry which is preliminary data.</text>
</comment>
<dbReference type="EMBL" id="JAAZCD010000289">
    <property type="protein sequence ID" value="NLD33060.1"/>
    <property type="molecule type" value="Genomic_DNA"/>
</dbReference>
<dbReference type="Proteomes" id="UP000589373">
    <property type="component" value="Unassembled WGS sequence"/>
</dbReference>
<evidence type="ECO:0000313" key="2">
    <source>
        <dbReference type="Proteomes" id="UP000589373"/>
    </source>
</evidence>
<name>A0A847D944_9LACT</name>
<accession>A0A847D944</accession>
<organism evidence="1 2">
    <name type="scientific">Trichococcus flocculiformis</name>
    <dbReference type="NCBI Taxonomy" id="82803"/>
    <lineage>
        <taxon>Bacteria</taxon>
        <taxon>Bacillati</taxon>
        <taxon>Bacillota</taxon>
        <taxon>Bacilli</taxon>
        <taxon>Lactobacillales</taxon>
        <taxon>Carnobacteriaceae</taxon>
        <taxon>Trichococcus</taxon>
    </lineage>
</organism>
<dbReference type="AlphaFoldDB" id="A0A847D944"/>
<evidence type="ECO:0000313" key="1">
    <source>
        <dbReference type="EMBL" id="NLD33060.1"/>
    </source>
</evidence>
<gene>
    <name evidence="1" type="ORF">GX662_12535</name>
</gene>
<dbReference type="RefSeq" id="WP_276648457.1">
    <property type="nucleotide sequence ID" value="NZ_JAAZCD010000289.1"/>
</dbReference>
<dbReference type="Gene3D" id="3.40.1380.20">
    <property type="entry name" value="Pyruvate kinase, C-terminal domain"/>
    <property type="match status" value="1"/>
</dbReference>
<sequence>MDKITKIITSLDDNINYAIEYAFQEQIDTILIFTKDGEAAIKLRSKIIERNLGIQVIAVSFPANEPIFSYNDEENKVEEYIPETSNKAIREKLKEQDIPLVLASMPFEDIVIPGSKFYTYNVIKEALSLVFPELHLAIQSVIMATDTGHLEPADRVLSLTKLSCVDIISSNERLLFHPEKGLKVQHVVCRP</sequence>
<reference evidence="1 2" key="1">
    <citation type="journal article" date="2020" name="Biotechnol. Biofuels">
        <title>New insights from the biogas microbiome by comprehensive genome-resolved metagenomics of nearly 1600 species originating from multiple anaerobic digesters.</title>
        <authorList>
            <person name="Campanaro S."/>
            <person name="Treu L."/>
            <person name="Rodriguez-R L.M."/>
            <person name="Kovalovszki A."/>
            <person name="Ziels R.M."/>
            <person name="Maus I."/>
            <person name="Zhu X."/>
            <person name="Kougias P.G."/>
            <person name="Basile A."/>
            <person name="Luo G."/>
            <person name="Schluter A."/>
            <person name="Konstantinidis K.T."/>
            <person name="Angelidaki I."/>
        </authorList>
    </citation>
    <scope>NUCLEOTIDE SEQUENCE [LARGE SCALE GENOMIC DNA]</scope>
    <source>
        <strain evidence="1">AS07pgkLD_105</strain>
    </source>
</reference>
<proteinExistence type="predicted"/>
<dbReference type="InterPro" id="IPR036918">
    <property type="entry name" value="Pyrv_Knase_C_sf"/>
</dbReference>